<dbReference type="STRING" id="2903.R1DEV9"/>
<dbReference type="Proteomes" id="UP000013827">
    <property type="component" value="Unassembled WGS sequence"/>
</dbReference>
<evidence type="ECO:0000259" key="13">
    <source>
        <dbReference type="PROSITE" id="PS51857"/>
    </source>
</evidence>
<dbReference type="GO" id="GO:0008408">
    <property type="term" value="F:3'-5' exonuclease activity"/>
    <property type="evidence" value="ECO:0007669"/>
    <property type="project" value="InterPro"/>
</dbReference>
<dbReference type="CDD" id="cd18808">
    <property type="entry name" value="SF1_C_Upf1"/>
    <property type="match status" value="1"/>
</dbReference>
<dbReference type="PaxDb" id="2903-EOD13065"/>
<keyword evidence="9" id="KW-0694">RNA-binding</keyword>
<evidence type="ECO:0000256" key="8">
    <source>
        <dbReference type="ARBA" id="ARBA00022840"/>
    </source>
</evidence>
<dbReference type="KEGG" id="ehx:EMIHUDRAFT_119956"/>
<feature type="region of interest" description="Disordered" evidence="12">
    <location>
        <begin position="1272"/>
        <end position="1299"/>
    </location>
</feature>
<evidence type="ECO:0000256" key="3">
    <source>
        <dbReference type="ARBA" id="ARBA00012552"/>
    </source>
</evidence>
<dbReference type="EnsemblProtists" id="EOD13065">
    <property type="protein sequence ID" value="EOD13065"/>
    <property type="gene ID" value="EMIHUDRAFT_119956"/>
</dbReference>
<reference evidence="15" key="1">
    <citation type="journal article" date="2013" name="Nature">
        <title>Pan genome of the phytoplankton Emiliania underpins its global distribution.</title>
        <authorList>
            <person name="Read B.A."/>
            <person name="Kegel J."/>
            <person name="Klute M.J."/>
            <person name="Kuo A."/>
            <person name="Lefebvre S.C."/>
            <person name="Maumus F."/>
            <person name="Mayer C."/>
            <person name="Miller J."/>
            <person name="Monier A."/>
            <person name="Salamov A."/>
            <person name="Young J."/>
            <person name="Aguilar M."/>
            <person name="Claverie J.M."/>
            <person name="Frickenhaus S."/>
            <person name="Gonzalez K."/>
            <person name="Herman E.K."/>
            <person name="Lin Y.C."/>
            <person name="Napier J."/>
            <person name="Ogata H."/>
            <person name="Sarno A.F."/>
            <person name="Shmutz J."/>
            <person name="Schroeder D."/>
            <person name="de Vargas C."/>
            <person name="Verret F."/>
            <person name="von Dassow P."/>
            <person name="Valentin K."/>
            <person name="Van de Peer Y."/>
            <person name="Wheeler G."/>
            <person name="Dacks J.B."/>
            <person name="Delwiche C.F."/>
            <person name="Dyhrman S.T."/>
            <person name="Glockner G."/>
            <person name="John U."/>
            <person name="Richards T."/>
            <person name="Worden A.Z."/>
            <person name="Zhang X."/>
            <person name="Grigoriev I.V."/>
            <person name="Allen A.E."/>
            <person name="Bidle K."/>
            <person name="Borodovsky M."/>
            <person name="Bowler C."/>
            <person name="Brownlee C."/>
            <person name="Cock J.M."/>
            <person name="Elias M."/>
            <person name="Gladyshev V.N."/>
            <person name="Groth M."/>
            <person name="Guda C."/>
            <person name="Hadaegh A."/>
            <person name="Iglesias-Rodriguez M.D."/>
            <person name="Jenkins J."/>
            <person name="Jones B.M."/>
            <person name="Lawson T."/>
            <person name="Leese F."/>
            <person name="Lindquist E."/>
            <person name="Lobanov A."/>
            <person name="Lomsadze A."/>
            <person name="Malik S.B."/>
            <person name="Marsh M.E."/>
            <person name="Mackinder L."/>
            <person name="Mock T."/>
            <person name="Mueller-Roeber B."/>
            <person name="Pagarete A."/>
            <person name="Parker M."/>
            <person name="Probert I."/>
            <person name="Quesneville H."/>
            <person name="Raines C."/>
            <person name="Rensing S.A."/>
            <person name="Riano-Pachon D.M."/>
            <person name="Richier S."/>
            <person name="Rokitta S."/>
            <person name="Shiraiwa Y."/>
            <person name="Soanes D.M."/>
            <person name="van der Giezen M."/>
            <person name="Wahlund T.M."/>
            <person name="Williams B."/>
            <person name="Wilson W."/>
            <person name="Wolfe G."/>
            <person name="Wurch L.L."/>
        </authorList>
    </citation>
    <scope>NUCLEOTIDE SEQUENCE</scope>
</reference>
<dbReference type="CDD" id="cd04458">
    <property type="entry name" value="CSP_CDS"/>
    <property type="match status" value="1"/>
</dbReference>
<dbReference type="FunFam" id="3.40.50.300:FF:000608">
    <property type="entry name" value="Mov10 RISC complex RNA helicase"/>
    <property type="match status" value="1"/>
</dbReference>
<dbReference type="PANTHER" id="PTHR45418">
    <property type="entry name" value="CANCER/TESTIS ANTIGEN 55"/>
    <property type="match status" value="1"/>
</dbReference>
<dbReference type="SUPFAM" id="SSF53098">
    <property type="entry name" value="Ribonuclease H-like"/>
    <property type="match status" value="1"/>
</dbReference>
<feature type="region of interest" description="Disordered" evidence="12">
    <location>
        <begin position="303"/>
        <end position="325"/>
    </location>
</feature>
<name>A0A0D3IP80_EMIH1</name>
<dbReference type="SUPFAM" id="SSF50249">
    <property type="entry name" value="Nucleic acid-binding proteins"/>
    <property type="match status" value="1"/>
</dbReference>
<evidence type="ECO:0000313" key="14">
    <source>
        <dbReference type="EnsemblProtists" id="EOD13065"/>
    </source>
</evidence>
<dbReference type="InterPro" id="IPR047187">
    <property type="entry name" value="SF1_C_Upf1"/>
</dbReference>
<evidence type="ECO:0000256" key="11">
    <source>
        <dbReference type="ARBA" id="ARBA00047984"/>
    </source>
</evidence>
<dbReference type="GO" id="GO:0032574">
    <property type="term" value="F:5'-3' RNA helicase activity"/>
    <property type="evidence" value="ECO:0007669"/>
    <property type="project" value="InterPro"/>
</dbReference>
<organism evidence="14 15">
    <name type="scientific">Emiliania huxleyi (strain CCMP1516)</name>
    <dbReference type="NCBI Taxonomy" id="280463"/>
    <lineage>
        <taxon>Eukaryota</taxon>
        <taxon>Haptista</taxon>
        <taxon>Haptophyta</taxon>
        <taxon>Prymnesiophyceae</taxon>
        <taxon>Isochrysidales</taxon>
        <taxon>Noelaerhabdaceae</taxon>
        <taxon>Emiliania</taxon>
    </lineage>
</organism>
<keyword evidence="15" id="KW-1185">Reference proteome</keyword>
<reference evidence="14" key="2">
    <citation type="submission" date="2024-10" db="UniProtKB">
        <authorList>
            <consortium name="EnsemblProtists"/>
        </authorList>
    </citation>
    <scope>IDENTIFICATION</scope>
</reference>
<dbReference type="HOGENOM" id="CLU_001666_6_1_1"/>
<dbReference type="Pfam" id="PF13087">
    <property type="entry name" value="AAA_12"/>
    <property type="match status" value="1"/>
</dbReference>
<keyword evidence="4" id="KW-0963">Cytoplasm</keyword>
<dbReference type="GO" id="GO:0036464">
    <property type="term" value="C:cytoplasmic ribonucleoprotein granule"/>
    <property type="evidence" value="ECO:0007669"/>
    <property type="project" value="UniProtKB-SubCell"/>
</dbReference>
<dbReference type="EC" id="3.6.4.13" evidence="3"/>
<dbReference type="InterPro" id="IPR011129">
    <property type="entry name" value="CSD"/>
</dbReference>
<dbReference type="InterPro" id="IPR041679">
    <property type="entry name" value="DNA2/NAM7-like_C"/>
</dbReference>
<dbReference type="InterPro" id="IPR041677">
    <property type="entry name" value="DNA2/NAM7_AAA_11"/>
</dbReference>
<dbReference type="InterPro" id="IPR036397">
    <property type="entry name" value="RNaseH_sf"/>
</dbReference>
<feature type="region of interest" description="Disordered" evidence="12">
    <location>
        <begin position="573"/>
        <end position="600"/>
    </location>
</feature>
<dbReference type="SMART" id="SM00357">
    <property type="entry name" value="CSP"/>
    <property type="match status" value="1"/>
</dbReference>
<feature type="domain" description="CSD" evidence="13">
    <location>
        <begin position="220"/>
        <end position="288"/>
    </location>
</feature>
<dbReference type="RefSeq" id="XP_005765494.1">
    <property type="nucleotide sequence ID" value="XM_005765437.1"/>
</dbReference>
<dbReference type="PROSITE" id="PS51857">
    <property type="entry name" value="CSD_2"/>
    <property type="match status" value="1"/>
</dbReference>
<feature type="compositionally biased region" description="Low complexity" evidence="12">
    <location>
        <begin position="304"/>
        <end position="320"/>
    </location>
</feature>
<dbReference type="Pfam" id="PF01612">
    <property type="entry name" value="DNA_pol_A_exo1"/>
    <property type="match status" value="1"/>
</dbReference>
<evidence type="ECO:0000256" key="4">
    <source>
        <dbReference type="ARBA" id="ARBA00022490"/>
    </source>
</evidence>
<evidence type="ECO:0000256" key="6">
    <source>
        <dbReference type="ARBA" id="ARBA00022801"/>
    </source>
</evidence>
<dbReference type="SUPFAM" id="SSF52540">
    <property type="entry name" value="P-loop containing nucleoside triphosphate hydrolases"/>
    <property type="match status" value="1"/>
</dbReference>
<feature type="compositionally biased region" description="Gly residues" evidence="12">
    <location>
        <begin position="1280"/>
        <end position="1297"/>
    </location>
</feature>
<evidence type="ECO:0000256" key="2">
    <source>
        <dbReference type="ARBA" id="ARBA00005601"/>
    </source>
</evidence>
<dbReference type="InterPro" id="IPR026122">
    <property type="entry name" value="MOV-10/SDE3_DEXXQ/H-box"/>
</dbReference>
<evidence type="ECO:0000256" key="12">
    <source>
        <dbReference type="SAM" id="MobiDB-lite"/>
    </source>
</evidence>
<dbReference type="InterPro" id="IPR027417">
    <property type="entry name" value="P-loop_NTPase"/>
</dbReference>
<dbReference type="CDD" id="cd18038">
    <property type="entry name" value="DEXXQc_Helz-like"/>
    <property type="match status" value="1"/>
</dbReference>
<comment type="subcellular location">
    <subcellularLocation>
        <location evidence="1">Cytoplasm</location>
        <location evidence="1">Cytoplasmic ribonucleoprotein granule</location>
    </subcellularLocation>
</comment>
<keyword evidence="6" id="KW-0378">Hydrolase</keyword>
<keyword evidence="5" id="KW-0547">Nucleotide-binding</keyword>
<dbReference type="Gene3D" id="3.40.50.300">
    <property type="entry name" value="P-loop containing nucleotide triphosphate hydrolases"/>
    <property type="match status" value="2"/>
</dbReference>
<sequence length="1331" mass="143833">MAFTYCCDVAATSAAVEAIVNSSAALCLDLEWDSHDPNTPLSLIQAATGTGTGTGTGQPFLLDVVRVPSAAAVNVSRMSSLGEIIASQHPVAMHAAAQDRLVLQRHGIALVNLFDTQIAHELLTGARRKSLRDVLQHWLGIDISKGGELMRRFMQTPHAWTSRPLPDYVLDYAAEDVRHLPQLYATMKAEAERRGADVLDQILVLSRGDRVSAAAASAAKYTATIKWFDRKKGYGFASPEGGGDDLFVHALNFAKEKGNKQPFVDDGDIIYYDLGEYNGRPTAVNVTFPADRPARSRRRRFVAREQQQIPQPQQTPVPLQEDSPPALAPVPAVARIAAKGKGKGAAAAVARETALAFLAFLDANVEVRAECEDKDAFRRRLAAWRAEEAAAGRQRQRHKAQDVLFQLLRAGKAAVAGSTIAFLAHGGKRAKQEALAASAGRVEANRSTIEADKGGVAVSGVALPETVRPGETATCQVAVRNHGAGAALVLRRVEVLRRTTGFACQPCGELDVRLPPGAEVTLVIECSPRHVGMCYETLSITFDDEGARFTVGRFLSVSCGDPDVLDVLKATAPYQRPKRRRPPPAKEQVTEIAPPSEPPSSVKLKLPMQAFGIKPEWRRKMESGSAIEELEGLRARLMSEQSAGLLSLYADLFAKLLWLEERQLVADLSNFDLIEEKAVTLDPRGGGLLAVHVHGLAEKRPSVLKGDTLRVNRVGEPKVVYLGRAALIEREDVLLRLKPQLGYICGQKVEVRFVMNRGPLRIFHQGLSMLGKLAPHVLFPPNALAASLRKPPRTSTFPLRFSNRSVGANEAQAEAVRRVVEGEARAVPYCIFGPPGTGKTTTVVELVLQCRKLPPSVACCGYTHTPPPAPAFRILVSAPTNTAADLLCSRLASKGLRDPLSMLRLNSYSRAKTDVPSDVFDLSCWSDGESAFTPPPLLELLSKSVVVATLSMAGKLVNFGVPRGHFDLLVIDEAGQALEPEAVAPIATLLGSDGQLVLAGDPRQLGPVIHDTRAQELGLATSLLERMMARPLYGRSDSGDYNPLVLTKLVQNYRSHEVLLRLPNELFYEGELLPCADAELQRHCCGREYSEEPLDTKGLPLIFDGVVGKDEREGSSPSWFNSHECQQVMRYVQALLRVRGRPLAPADIGVITPYNRQAQKLSRLLAVAKLPVGKGGIKVGSTELFQGQERKVIILSTVRSSADQIGFDVAHNLGFLQNPKRFNVATTRACCLMIVVGNPHVLATDPHWGHLLRLCVQLGAYRGVPAPTVTAQTATTGSARAGGSGGGGDGALTGDGGDGVEELTRQLEQLMLGADSSERVLQEGMAMPVWE</sequence>
<dbReference type="InterPro" id="IPR012337">
    <property type="entry name" value="RNaseH-like_sf"/>
</dbReference>
<evidence type="ECO:0000256" key="1">
    <source>
        <dbReference type="ARBA" id="ARBA00004331"/>
    </source>
</evidence>
<dbReference type="InterPro" id="IPR031549">
    <property type="entry name" value="ASH"/>
</dbReference>
<evidence type="ECO:0000313" key="15">
    <source>
        <dbReference type="Proteomes" id="UP000013827"/>
    </source>
</evidence>
<dbReference type="eggNOG" id="KOG1804">
    <property type="taxonomic scope" value="Eukaryota"/>
</dbReference>
<dbReference type="Pfam" id="PF00313">
    <property type="entry name" value="CSD"/>
    <property type="match status" value="1"/>
</dbReference>
<keyword evidence="10" id="KW-0943">RNA-mediated gene silencing</keyword>
<dbReference type="GO" id="GO:0003723">
    <property type="term" value="F:RNA binding"/>
    <property type="evidence" value="ECO:0007669"/>
    <property type="project" value="UniProtKB-KW"/>
</dbReference>
<dbReference type="InterPro" id="IPR003593">
    <property type="entry name" value="AAA+_ATPase"/>
</dbReference>
<protein>
    <recommendedName>
        <fullName evidence="3">RNA helicase</fullName>
        <ecNumber evidence="3">3.6.4.13</ecNumber>
    </recommendedName>
</protein>
<dbReference type="GO" id="GO:0006139">
    <property type="term" value="P:nucleobase-containing compound metabolic process"/>
    <property type="evidence" value="ECO:0007669"/>
    <property type="project" value="InterPro"/>
</dbReference>
<keyword evidence="8" id="KW-0067">ATP-binding</keyword>
<comment type="catalytic activity">
    <reaction evidence="11">
        <text>ATP + H2O = ADP + phosphate + H(+)</text>
        <dbReference type="Rhea" id="RHEA:13065"/>
        <dbReference type="ChEBI" id="CHEBI:15377"/>
        <dbReference type="ChEBI" id="CHEBI:15378"/>
        <dbReference type="ChEBI" id="CHEBI:30616"/>
        <dbReference type="ChEBI" id="CHEBI:43474"/>
        <dbReference type="ChEBI" id="CHEBI:456216"/>
        <dbReference type="EC" id="3.6.4.13"/>
    </reaction>
</comment>
<comment type="similarity">
    <text evidence="2">Belongs to the DNA2/NAM7 helicase family. SDE3 subfamily.</text>
</comment>
<evidence type="ECO:0000256" key="10">
    <source>
        <dbReference type="ARBA" id="ARBA00023158"/>
    </source>
</evidence>
<dbReference type="SMART" id="SM00474">
    <property type="entry name" value="35EXOc"/>
    <property type="match status" value="1"/>
</dbReference>
<evidence type="ECO:0000256" key="9">
    <source>
        <dbReference type="ARBA" id="ARBA00022884"/>
    </source>
</evidence>
<evidence type="ECO:0000256" key="5">
    <source>
        <dbReference type="ARBA" id="ARBA00022741"/>
    </source>
</evidence>
<dbReference type="Gene3D" id="2.40.50.140">
    <property type="entry name" value="Nucleic acid-binding proteins"/>
    <property type="match status" value="1"/>
</dbReference>
<keyword evidence="7" id="KW-0347">Helicase</keyword>
<proteinExistence type="inferred from homology"/>
<dbReference type="InterPro" id="IPR002562">
    <property type="entry name" value="3'-5'_exonuclease_dom"/>
</dbReference>
<dbReference type="Pfam" id="PF15780">
    <property type="entry name" value="ASH"/>
    <property type="match status" value="1"/>
</dbReference>
<dbReference type="InterPro" id="IPR002059">
    <property type="entry name" value="CSP_DNA-bd"/>
</dbReference>
<dbReference type="PANTHER" id="PTHR45418:SF1">
    <property type="entry name" value="CANCER_TESTIS ANTIGEN 55"/>
    <property type="match status" value="1"/>
</dbReference>
<dbReference type="GO" id="GO:0005524">
    <property type="term" value="F:ATP binding"/>
    <property type="evidence" value="ECO:0007669"/>
    <property type="project" value="UniProtKB-KW"/>
</dbReference>
<dbReference type="InterPro" id="IPR049080">
    <property type="entry name" value="MOV-10-like_beta-barrel"/>
</dbReference>
<accession>A0A0D3IP80</accession>
<dbReference type="InterPro" id="IPR012340">
    <property type="entry name" value="NA-bd_OB-fold"/>
</dbReference>
<dbReference type="Gene3D" id="3.30.420.10">
    <property type="entry name" value="Ribonuclease H-like superfamily/Ribonuclease H"/>
    <property type="match status" value="1"/>
</dbReference>
<dbReference type="Pfam" id="PF21634">
    <property type="entry name" value="MOV-10_beta-barrel"/>
    <property type="match status" value="1"/>
</dbReference>
<dbReference type="GeneID" id="17259213"/>
<dbReference type="Pfam" id="PF13086">
    <property type="entry name" value="AAA_11"/>
    <property type="match status" value="2"/>
</dbReference>
<dbReference type="SMART" id="SM00382">
    <property type="entry name" value="AAA"/>
    <property type="match status" value="1"/>
</dbReference>
<evidence type="ECO:0000256" key="7">
    <source>
        <dbReference type="ARBA" id="ARBA00022806"/>
    </source>
</evidence>
<dbReference type="GO" id="GO:0031047">
    <property type="term" value="P:regulatory ncRNA-mediated gene silencing"/>
    <property type="evidence" value="ECO:0007669"/>
    <property type="project" value="UniProtKB-KW"/>
</dbReference>